<proteinExistence type="inferred from homology"/>
<accession>A0A1D7TZV1</accession>
<dbReference type="PANTHER" id="PTHR37302:SF1">
    <property type="entry name" value="PROTEIN DINB"/>
    <property type="match status" value="1"/>
</dbReference>
<dbReference type="GO" id="GO:0046872">
    <property type="term" value="F:metal ion binding"/>
    <property type="evidence" value="ECO:0007669"/>
    <property type="project" value="UniProtKB-KW"/>
</dbReference>
<keyword evidence="5" id="KW-1185">Reference proteome</keyword>
<dbReference type="InterPro" id="IPR007837">
    <property type="entry name" value="DinB"/>
</dbReference>
<protein>
    <submittedName>
        <fullName evidence="4">Damage-inducible protein DinB</fullName>
    </submittedName>
</protein>
<dbReference type="RefSeq" id="WP_069689863.1">
    <property type="nucleotide sequence ID" value="NZ_CP017147.1"/>
</dbReference>
<dbReference type="Gene3D" id="1.20.120.450">
    <property type="entry name" value="dinb family like domain"/>
    <property type="match status" value="1"/>
</dbReference>
<dbReference type="InterPro" id="IPR034660">
    <property type="entry name" value="DinB/YfiT-like"/>
</dbReference>
<sequence length="175" mass="19795">MSELFQVLYGYQAWANSDLLDQLAAIDPKAQATEFHTAIRLTNHYHVVARIFAAHLDGRAHDYASDNTVETPELNELHESVAAIDRWYQDYVRPLTSDKLSEPVAFTFTDGDKGCMTRQEMLMHVALHSAIHRGEVCRILSQLAISPPWDTLAVYLHQAEPSRRLQGSMRAMSIS</sequence>
<feature type="binding site" evidence="3">
    <location>
        <position position="132"/>
    </location>
    <ligand>
        <name>a divalent metal cation</name>
        <dbReference type="ChEBI" id="CHEBI:60240"/>
    </ligand>
</feature>
<comment type="similarity">
    <text evidence="1">Belongs to the DinB family.</text>
</comment>
<dbReference type="AlphaFoldDB" id="A0A1D7TZV1"/>
<dbReference type="STRING" id="1526658.BHK69_09370"/>
<keyword evidence="2 3" id="KW-0479">Metal-binding</keyword>
<evidence type="ECO:0000256" key="2">
    <source>
        <dbReference type="ARBA" id="ARBA00022723"/>
    </source>
</evidence>
<evidence type="ECO:0000256" key="1">
    <source>
        <dbReference type="ARBA" id="ARBA00008635"/>
    </source>
</evidence>
<name>A0A1D7TZV1_9HYPH</name>
<gene>
    <name evidence="4" type="ORF">BHK69_09370</name>
</gene>
<evidence type="ECO:0000256" key="3">
    <source>
        <dbReference type="PIRSR" id="PIRSR607837-1"/>
    </source>
</evidence>
<evidence type="ECO:0000313" key="5">
    <source>
        <dbReference type="Proteomes" id="UP000094969"/>
    </source>
</evidence>
<evidence type="ECO:0000313" key="4">
    <source>
        <dbReference type="EMBL" id="AOO80645.1"/>
    </source>
</evidence>
<dbReference type="KEGG" id="bvv:BHK69_09370"/>
<reference evidence="4 5" key="1">
    <citation type="journal article" date="2015" name="Antonie Van Leeuwenhoek">
        <title>Bosea vaviloviae sp. nov., a new species of slow-growing rhizobia isolated from nodules of the relict species Vavilovia formosa (Stev.) Fed.</title>
        <authorList>
            <person name="Safronova V.I."/>
            <person name="Kuznetsova I.G."/>
            <person name="Sazanova A.L."/>
            <person name="Kimeklis A.K."/>
            <person name="Belimov A.A."/>
            <person name="Andronov E.E."/>
            <person name="Pinaev A.G."/>
            <person name="Chizhevskaya E.P."/>
            <person name="Pukhaev A.R."/>
            <person name="Popov K.P."/>
            <person name="Willems A."/>
            <person name="Tikhonovich I.A."/>
        </authorList>
    </citation>
    <scope>NUCLEOTIDE SEQUENCE [LARGE SCALE GENOMIC DNA]</scope>
    <source>
        <strain evidence="4 5">Vaf18</strain>
    </source>
</reference>
<feature type="binding site" evidence="3">
    <location>
        <position position="44"/>
    </location>
    <ligand>
        <name>a divalent metal cation</name>
        <dbReference type="ChEBI" id="CHEBI:60240"/>
    </ligand>
</feature>
<dbReference type="SUPFAM" id="SSF109854">
    <property type="entry name" value="DinB/YfiT-like putative metalloenzymes"/>
    <property type="match status" value="1"/>
</dbReference>
<dbReference type="EMBL" id="CP017147">
    <property type="protein sequence ID" value="AOO80645.1"/>
    <property type="molecule type" value="Genomic_DNA"/>
</dbReference>
<feature type="binding site" evidence="3">
    <location>
        <position position="128"/>
    </location>
    <ligand>
        <name>a divalent metal cation</name>
        <dbReference type="ChEBI" id="CHEBI:60240"/>
    </ligand>
</feature>
<organism evidence="4 5">
    <name type="scientific">Bosea vaviloviae</name>
    <dbReference type="NCBI Taxonomy" id="1526658"/>
    <lineage>
        <taxon>Bacteria</taxon>
        <taxon>Pseudomonadati</taxon>
        <taxon>Pseudomonadota</taxon>
        <taxon>Alphaproteobacteria</taxon>
        <taxon>Hyphomicrobiales</taxon>
        <taxon>Boseaceae</taxon>
        <taxon>Bosea</taxon>
    </lineage>
</organism>
<dbReference type="Pfam" id="PF05163">
    <property type="entry name" value="DinB"/>
    <property type="match status" value="1"/>
</dbReference>
<dbReference type="PANTHER" id="PTHR37302">
    <property type="entry name" value="SLR1116 PROTEIN"/>
    <property type="match status" value="1"/>
</dbReference>
<dbReference type="Proteomes" id="UP000094969">
    <property type="component" value="Chromosome"/>
</dbReference>
<dbReference type="OrthoDB" id="9807509at2"/>